<feature type="compositionally biased region" description="Polar residues" evidence="1">
    <location>
        <begin position="29"/>
        <end position="38"/>
    </location>
</feature>
<sequence>MARFSVGGFASVIGDSRQSLPGQFAMSYQEGSHSTESSGPGFGVNLAEIFDPGRGNRSKSSAENQEPGESFPFWTWTEAATTSFGTSTKGVQLGKRILPLFVSYDGTEFLLLLQLFVLCCDLY</sequence>
<evidence type="ECO:0000313" key="3">
    <source>
        <dbReference type="RefSeq" id="XP_033364542.1"/>
    </source>
</evidence>
<dbReference type="KEGG" id="bvk:117242180"/>
<proteinExistence type="predicted"/>
<dbReference type="GeneID" id="117242180"/>
<evidence type="ECO:0000313" key="2">
    <source>
        <dbReference type="Proteomes" id="UP000504631"/>
    </source>
</evidence>
<feature type="region of interest" description="Disordered" evidence="1">
    <location>
        <begin position="29"/>
        <end position="70"/>
    </location>
</feature>
<keyword evidence="2" id="KW-1185">Reference proteome</keyword>
<protein>
    <submittedName>
        <fullName evidence="3">Uncharacterized protein LOC117242180</fullName>
    </submittedName>
</protein>
<reference evidence="3" key="1">
    <citation type="submission" date="2025-08" db="UniProtKB">
        <authorList>
            <consortium name="RefSeq"/>
        </authorList>
    </citation>
    <scope>IDENTIFICATION</scope>
    <source>
        <tissue evidence="3">Muscle</tissue>
    </source>
</reference>
<dbReference type="Proteomes" id="UP000504631">
    <property type="component" value="Unplaced"/>
</dbReference>
<accession>A0A6J3LGM9</accession>
<dbReference type="RefSeq" id="XP_033364542.1">
    <property type="nucleotide sequence ID" value="XM_033508651.1"/>
</dbReference>
<evidence type="ECO:0000256" key="1">
    <source>
        <dbReference type="SAM" id="MobiDB-lite"/>
    </source>
</evidence>
<dbReference type="AlphaFoldDB" id="A0A6J3LGM9"/>
<name>A0A6J3LGM9_9HYME</name>
<gene>
    <name evidence="3" type="primary">LOC117242180</name>
</gene>
<organism evidence="2 3">
    <name type="scientific">Bombus vosnesenskii</name>
    <dbReference type="NCBI Taxonomy" id="207650"/>
    <lineage>
        <taxon>Eukaryota</taxon>
        <taxon>Metazoa</taxon>
        <taxon>Ecdysozoa</taxon>
        <taxon>Arthropoda</taxon>
        <taxon>Hexapoda</taxon>
        <taxon>Insecta</taxon>
        <taxon>Pterygota</taxon>
        <taxon>Neoptera</taxon>
        <taxon>Endopterygota</taxon>
        <taxon>Hymenoptera</taxon>
        <taxon>Apocrita</taxon>
        <taxon>Aculeata</taxon>
        <taxon>Apoidea</taxon>
        <taxon>Anthophila</taxon>
        <taxon>Apidae</taxon>
        <taxon>Bombus</taxon>
        <taxon>Pyrobombus</taxon>
    </lineage>
</organism>